<dbReference type="InterPro" id="IPR049087">
    <property type="entry name" value="TAF1C_beta-prop"/>
</dbReference>
<evidence type="ECO:0000313" key="3">
    <source>
        <dbReference type="EMBL" id="CAG8526265.1"/>
    </source>
</evidence>
<dbReference type="InterPro" id="IPR038801">
    <property type="entry name" value="TAF1C"/>
</dbReference>
<feature type="region of interest" description="Disordered" evidence="1">
    <location>
        <begin position="785"/>
        <end position="807"/>
    </location>
</feature>
<evidence type="ECO:0000259" key="2">
    <source>
        <dbReference type="Pfam" id="PF20641"/>
    </source>
</evidence>
<dbReference type="PANTHER" id="PTHR15319:SF1">
    <property type="entry name" value="TATA BOX-BINDING PROTEIN-ASSOCIATED FACTOR RNA POLYMERASE I SUBUNIT C"/>
    <property type="match status" value="1"/>
</dbReference>
<gene>
    <name evidence="3" type="ORF">DEBURN_LOCUS5916</name>
</gene>
<reference evidence="3" key="1">
    <citation type="submission" date="2021-06" db="EMBL/GenBank/DDBJ databases">
        <authorList>
            <person name="Kallberg Y."/>
            <person name="Tangrot J."/>
            <person name="Rosling A."/>
        </authorList>
    </citation>
    <scope>NUCLEOTIDE SEQUENCE</scope>
    <source>
        <strain evidence="3">AZ414A</strain>
    </source>
</reference>
<name>A0A9N9FDK2_9GLOM</name>
<dbReference type="GO" id="GO:0001164">
    <property type="term" value="F:RNA polymerase I core promoter sequence-specific DNA binding"/>
    <property type="evidence" value="ECO:0007669"/>
    <property type="project" value="TreeGrafter"/>
</dbReference>
<dbReference type="AlphaFoldDB" id="A0A9N9FDK2"/>
<proteinExistence type="predicted"/>
<sequence>MNDQSYPKSAPLFTWPQTFPTHASLDFGRLGGFAHKENDQIYSLMPLTQIFPHTRRYFPSVKISRELKYQKSVQTARNLQEIYPEFEIPSEYLGDIIFEESMNDLDSENRDPYMSGQLISVLGNLPLTNNKFIAFPMGQAGSELSDLLAISKLKFKTPIRQIIATLPETSYGSQLSPPLMAVRTTTGTTFFQIENPEEETNESRNKLKASVINSVPGQIPGSSFDQTCVTFNPILYGEAAIVDASGGTYLWKAERDYQLSANSNKFKIDTIESPQDQKDVQLINLWRSCEFAAHPKCLYVASRTNVNVLDFRISISDTTKLKLFDIDDKDHIFAFQRIPMFNSFQSLLATRNNIILLDQRFPNRKLLKWAHHIDKPSGLSTIMDKDKSIILTWTKNPPKLIVFRSCFSSSGLISSIDSPALIPSFHDHPTYNRSKILRTTLTNVPVESQDTEELSQPLKLPPLTSALLLRNDIHFEKDFSVDYPVIFGTCFSTMQLSYTGALYSQDFYVNYEDTNSFLEPDIPSMESDMQIIEMPSSVSALQTFADRDVGTNPEIQLKRHQTWSFDRIWKYAARELRYPFIKFSVPESFEIGIVFLSWKSVERYIEFYTEVAGFNCGKKSVIQDVLGYVLSISFFCTDKKVVKRRLSPCYWEVTFSRSKNDNRIFVTKFNNNHNHETFTSIYQSERWIKKNMIDPDLLPNAQLITYQNHQSKFINYQIQRPDIENAESTESIESMEKNMESIENIDIIFEMINKAAHPMTLYELLKNMPNLDFMENSGLPRVTQYGKQKPINSLENKEKSNEKKSKSLEYEKTERIIDWTSVDTNIILNKILSENFEEYNLINTYLPFYGFPFNNINKDKELVEEIKFNLRKYYLLPASDIHRININDLEDENIQQFENELLNGTNTSNVDDNIKLIRNSTIEEVANDLALSSYSLMAKNEQSSSSSTFDNIYLTSNFLPPSKFTSDSQIYEPISLKCTHSKSIGKQPDITDLQLFELTELAQSLLDDWIIGQDPKDYEFKRNKNIGDERDKGNGGDEFEFYEHLPLNKGYFESTESDDLIRVNNDQSASQIETHDNYYGPEESTERFVSNTEITEILDSEELPNQIELDEINKKMKLNKRAGFR</sequence>
<feature type="domain" description="TAF1C beta-propeller" evidence="2">
    <location>
        <begin position="225"/>
        <end position="326"/>
    </location>
</feature>
<comment type="caution">
    <text evidence="3">The sequence shown here is derived from an EMBL/GenBank/DDBJ whole genome shotgun (WGS) entry which is preliminary data.</text>
</comment>
<dbReference type="GO" id="GO:0001650">
    <property type="term" value="C:fibrillar center"/>
    <property type="evidence" value="ECO:0007669"/>
    <property type="project" value="TreeGrafter"/>
</dbReference>
<protein>
    <submittedName>
        <fullName evidence="3">5515_t:CDS:1</fullName>
    </submittedName>
</protein>
<feature type="compositionally biased region" description="Basic and acidic residues" evidence="1">
    <location>
        <begin position="795"/>
        <end position="807"/>
    </location>
</feature>
<dbReference type="PANTHER" id="PTHR15319">
    <property type="entry name" value="TATA BOX-BINDING PROTEIN ASSOCIATED FACTOR RNA POLYMERASE I SUBUNIT C"/>
    <property type="match status" value="1"/>
</dbReference>
<organism evidence="3 4">
    <name type="scientific">Diversispora eburnea</name>
    <dbReference type="NCBI Taxonomy" id="1213867"/>
    <lineage>
        <taxon>Eukaryota</taxon>
        <taxon>Fungi</taxon>
        <taxon>Fungi incertae sedis</taxon>
        <taxon>Mucoromycota</taxon>
        <taxon>Glomeromycotina</taxon>
        <taxon>Glomeromycetes</taxon>
        <taxon>Diversisporales</taxon>
        <taxon>Diversisporaceae</taxon>
        <taxon>Diversispora</taxon>
    </lineage>
</organism>
<evidence type="ECO:0000256" key="1">
    <source>
        <dbReference type="SAM" id="MobiDB-lite"/>
    </source>
</evidence>
<dbReference type="Proteomes" id="UP000789706">
    <property type="component" value="Unassembled WGS sequence"/>
</dbReference>
<accession>A0A9N9FDK2</accession>
<keyword evidence="4" id="KW-1185">Reference proteome</keyword>
<dbReference type="OrthoDB" id="2382881at2759"/>
<dbReference type="EMBL" id="CAJVPK010000559">
    <property type="protein sequence ID" value="CAG8526265.1"/>
    <property type="molecule type" value="Genomic_DNA"/>
</dbReference>
<dbReference type="Pfam" id="PF20641">
    <property type="entry name" value="TAF1C_beta-prop"/>
    <property type="match status" value="1"/>
</dbReference>
<evidence type="ECO:0000313" key="4">
    <source>
        <dbReference type="Proteomes" id="UP000789706"/>
    </source>
</evidence>